<dbReference type="GO" id="GO:0030488">
    <property type="term" value="P:tRNA methylation"/>
    <property type="evidence" value="ECO:0007669"/>
    <property type="project" value="TreeGrafter"/>
</dbReference>
<reference evidence="1" key="3">
    <citation type="submission" date="2025-09" db="UniProtKB">
        <authorList>
            <consortium name="Ensembl"/>
        </authorList>
    </citation>
    <scope>IDENTIFICATION</scope>
</reference>
<sequence>MKLFTYNLLSLRVGVGPHGFPLHLQATKVHINPEDFNPDSVAHMIPKVEWVAFLEVTNTLHLIKLPKGPIHGHERDEKFLRKMHILQETDVLEGILQRPRLSFNWSKLISVIQMHCAFSTS</sequence>
<dbReference type="GO" id="GO:0046982">
    <property type="term" value="F:protein heterodimerization activity"/>
    <property type="evidence" value="ECO:0007669"/>
    <property type="project" value="InterPro"/>
</dbReference>
<dbReference type="GO" id="GO:0070476">
    <property type="term" value="P:rRNA (guanine-N7)-methylation"/>
    <property type="evidence" value="ECO:0007669"/>
    <property type="project" value="TreeGrafter"/>
</dbReference>
<reference evidence="1 2" key="1">
    <citation type="journal article" date="2020" name="Nat. Commun.">
        <title>Donkey genomes provide new insights into domestication and selection for coat color.</title>
        <authorList>
            <person name="Wang"/>
            <person name="C."/>
            <person name="Li"/>
            <person name="H."/>
            <person name="Guo"/>
            <person name="Y."/>
            <person name="Huang"/>
            <person name="J."/>
            <person name="Sun"/>
            <person name="Y."/>
            <person name="Min"/>
            <person name="J."/>
            <person name="Wang"/>
            <person name="J."/>
            <person name="Fang"/>
            <person name="X."/>
            <person name="Zhao"/>
            <person name="Z."/>
            <person name="Wang"/>
            <person name="S."/>
            <person name="Zhang"/>
            <person name="Y."/>
            <person name="Liu"/>
            <person name="Q."/>
            <person name="Jiang"/>
            <person name="Q."/>
            <person name="Wang"/>
            <person name="X."/>
            <person name="Guo"/>
            <person name="Y."/>
            <person name="Yang"/>
            <person name="C."/>
            <person name="Wang"/>
            <person name="Y."/>
            <person name="Tian"/>
            <person name="F."/>
            <person name="Zhuang"/>
            <person name="G."/>
            <person name="Fan"/>
            <person name="Y."/>
            <person name="Gao"/>
            <person name="Q."/>
            <person name="Li"/>
            <person name="Y."/>
            <person name="Ju"/>
            <person name="Z."/>
            <person name="Li"/>
            <person name="J."/>
            <person name="Li"/>
            <person name="R."/>
            <person name="Hou"/>
            <person name="M."/>
            <person name="Yang"/>
            <person name="G."/>
            <person name="Liu"/>
            <person name="G."/>
            <person name="Liu"/>
            <person name="W."/>
            <person name="Guo"/>
            <person name="J."/>
            <person name="Pan"/>
            <person name="S."/>
            <person name="Fan"/>
            <person name="G."/>
            <person name="Zhang"/>
            <person name="W."/>
            <person name="Zhang"/>
            <person name="R."/>
            <person name="Yu"/>
            <person name="J."/>
            <person name="Zhang"/>
            <person name="X."/>
            <person name="Yin"/>
            <person name="Q."/>
            <person name="Ji"/>
            <person name="C."/>
            <person name="Jin"/>
            <person name="Y."/>
            <person name="Yue"/>
            <person name="G."/>
            <person name="Liu"/>
            <person name="M."/>
            <person name="Xu"/>
            <person name="J."/>
            <person name="Liu"/>
            <person name="S."/>
            <person name="Jordana"/>
            <person name="J."/>
            <person name="Noce"/>
            <person name="A."/>
            <person name="Amills"/>
            <person name="M."/>
            <person name="Wu"/>
            <person name="D.D."/>
            <person name="Li"/>
            <person name="S."/>
            <person name="Zhou"/>
            <person name="X. and Zhong"/>
            <person name="J."/>
        </authorList>
    </citation>
    <scope>NUCLEOTIDE SEQUENCE [LARGE SCALE GENOMIC DNA]</scope>
</reference>
<name>A0A8C4PHA5_EQUAS</name>
<protein>
    <recommendedName>
        <fullName evidence="3">Multifunctional methyltransferase subunit TRM112-like protein</fullName>
    </recommendedName>
</protein>
<dbReference type="AlphaFoldDB" id="A0A8C4PHA5"/>
<dbReference type="Ensembl" id="ENSEAST00005005411.2">
    <property type="protein sequence ID" value="ENSEASP00005004945.2"/>
    <property type="gene ID" value="ENSEASG00005003712.2"/>
</dbReference>
<dbReference type="GeneTree" id="ENSGT00940000168009"/>
<dbReference type="Proteomes" id="UP000694387">
    <property type="component" value="Chromosome 21"/>
</dbReference>
<keyword evidence="2" id="KW-1185">Reference proteome</keyword>
<dbReference type="PANTHER" id="PTHR12773:SF0">
    <property type="entry name" value="MULTIFUNCTIONAL METHYLTRANSFERASE SUBUNIT TRM112-LIKE PROTEIN"/>
    <property type="match status" value="1"/>
</dbReference>
<evidence type="ECO:0000313" key="1">
    <source>
        <dbReference type="Ensembl" id="ENSEASP00005004945.2"/>
    </source>
</evidence>
<organism evidence="1 2">
    <name type="scientific">Equus asinus</name>
    <name type="common">Donkey</name>
    <name type="synonym">Equus africanus asinus</name>
    <dbReference type="NCBI Taxonomy" id="9793"/>
    <lineage>
        <taxon>Eukaryota</taxon>
        <taxon>Metazoa</taxon>
        <taxon>Chordata</taxon>
        <taxon>Craniata</taxon>
        <taxon>Vertebrata</taxon>
        <taxon>Euteleostomi</taxon>
        <taxon>Mammalia</taxon>
        <taxon>Eutheria</taxon>
        <taxon>Laurasiatheria</taxon>
        <taxon>Perissodactyla</taxon>
        <taxon>Equidae</taxon>
        <taxon>Equus</taxon>
    </lineage>
</organism>
<dbReference type="PANTHER" id="PTHR12773">
    <property type="entry name" value="UPF0315 PROTEIN-RELATED"/>
    <property type="match status" value="1"/>
</dbReference>
<evidence type="ECO:0000313" key="2">
    <source>
        <dbReference type="Proteomes" id="UP000694387"/>
    </source>
</evidence>
<reference evidence="1" key="2">
    <citation type="submission" date="2025-08" db="UniProtKB">
        <authorList>
            <consortium name="Ensembl"/>
        </authorList>
    </citation>
    <scope>IDENTIFICATION</scope>
</reference>
<accession>A0A8C4PHA5</accession>
<evidence type="ECO:0008006" key="3">
    <source>
        <dbReference type="Google" id="ProtNLM"/>
    </source>
</evidence>
<dbReference type="Gene3D" id="2.20.25.10">
    <property type="match status" value="1"/>
</dbReference>
<proteinExistence type="predicted"/>
<dbReference type="InterPro" id="IPR039127">
    <property type="entry name" value="Trm112"/>
</dbReference>